<evidence type="ECO:0000313" key="2">
    <source>
        <dbReference type="EMBL" id="EGT32026.1"/>
    </source>
</evidence>
<keyword evidence="3" id="KW-1185">Reference proteome</keyword>
<dbReference type="EMBL" id="GL379892">
    <property type="protein sequence ID" value="EGT32026.1"/>
    <property type="molecule type" value="Genomic_DNA"/>
</dbReference>
<dbReference type="HOGENOM" id="CLU_2833424_0_0_1"/>
<dbReference type="InParanoid" id="G0NIR5"/>
<protein>
    <submittedName>
        <fullName evidence="2">Uncharacterized protein</fullName>
    </submittedName>
</protein>
<accession>G0NIR5</accession>
<reference evidence="3" key="1">
    <citation type="submission" date="2011-07" db="EMBL/GenBank/DDBJ databases">
        <authorList>
            <consortium name="Caenorhabditis brenneri Sequencing and Analysis Consortium"/>
            <person name="Wilson R.K."/>
        </authorList>
    </citation>
    <scope>NUCLEOTIDE SEQUENCE [LARGE SCALE GENOMIC DNA]</scope>
    <source>
        <strain evidence="3">PB2801</strain>
    </source>
</reference>
<proteinExistence type="predicted"/>
<name>G0NIR5_CAEBE</name>
<dbReference type="AlphaFoldDB" id="G0NIR5"/>
<feature type="region of interest" description="Disordered" evidence="1">
    <location>
        <begin position="37"/>
        <end position="66"/>
    </location>
</feature>
<organism evidence="3">
    <name type="scientific">Caenorhabditis brenneri</name>
    <name type="common">Nematode worm</name>
    <dbReference type="NCBI Taxonomy" id="135651"/>
    <lineage>
        <taxon>Eukaryota</taxon>
        <taxon>Metazoa</taxon>
        <taxon>Ecdysozoa</taxon>
        <taxon>Nematoda</taxon>
        <taxon>Chromadorea</taxon>
        <taxon>Rhabditida</taxon>
        <taxon>Rhabditina</taxon>
        <taxon>Rhabditomorpha</taxon>
        <taxon>Rhabditoidea</taxon>
        <taxon>Rhabditidae</taxon>
        <taxon>Peloderinae</taxon>
        <taxon>Caenorhabditis</taxon>
    </lineage>
</organism>
<evidence type="ECO:0000313" key="3">
    <source>
        <dbReference type="Proteomes" id="UP000008068"/>
    </source>
</evidence>
<evidence type="ECO:0000256" key="1">
    <source>
        <dbReference type="SAM" id="MobiDB-lite"/>
    </source>
</evidence>
<feature type="compositionally biased region" description="Basic and acidic residues" evidence="1">
    <location>
        <begin position="1"/>
        <end position="18"/>
    </location>
</feature>
<gene>
    <name evidence="2" type="ORF">CAEBREN_04898</name>
</gene>
<dbReference type="Proteomes" id="UP000008068">
    <property type="component" value="Unassembled WGS sequence"/>
</dbReference>
<sequence length="66" mass="7831">MELKKSVKQRRQERAKELHKLRHKKHLCTKLNGQFVKKGLKPGDKPRNYRVSSEESVEEKYDPPTS</sequence>
<feature type="region of interest" description="Disordered" evidence="1">
    <location>
        <begin position="1"/>
        <end position="21"/>
    </location>
</feature>